<evidence type="ECO:0000313" key="1">
    <source>
        <dbReference type="EMBL" id="BAP68988.1"/>
    </source>
</evidence>
<gene>
    <name evidence="1" type="primary">HaRxLL103</name>
</gene>
<protein>
    <submittedName>
        <fullName evidence="1">RxLR effector candidate protein</fullName>
    </submittedName>
</protein>
<sequence>MRVYTIEIVPIATILACVKSPLVVGAAITALPPTLTITTQDAASDERRLRSANMDKDEEGVKVSLPADVSEEASKFVVDFLPI</sequence>
<accession>A0A090BH84</accession>
<dbReference type="AlphaFoldDB" id="A0A090BH84"/>
<feature type="non-terminal residue" evidence="1">
    <location>
        <position position="83"/>
    </location>
</feature>
<organism evidence="1">
    <name type="scientific">Hyaloperonospora arabidopsidis (strain Emoy2)</name>
    <name type="common">Downy mildew agent</name>
    <name type="synonym">Peronospora arabidopsidis</name>
    <dbReference type="NCBI Taxonomy" id="559515"/>
    <lineage>
        <taxon>Eukaryota</taxon>
        <taxon>Sar</taxon>
        <taxon>Stramenopiles</taxon>
        <taxon>Oomycota</taxon>
        <taxon>Peronosporomycetes</taxon>
        <taxon>Peronosporales</taxon>
        <taxon>Peronosporaceae</taxon>
        <taxon>Hyaloperonospora</taxon>
    </lineage>
</organism>
<dbReference type="EMBL" id="AB922412">
    <property type="protein sequence ID" value="BAP68988.1"/>
    <property type="molecule type" value="mRNA"/>
</dbReference>
<reference evidence="1" key="1">
    <citation type="journal article" date="2014" name="PLoS Pathog.">
        <title>Expression profiling during Arabidopsis/downy mildew interaction reveals a highly-expressed effector that attenuates responses to salicylic acid.</title>
        <authorList>
            <person name="Asai S."/>
            <person name="Rallapalli G."/>
            <person name="Piquerez S.J.M."/>
            <person name="Caillaud M.C."/>
            <person name="Furzer O.J."/>
            <person name="Ishaque N."/>
            <person name="Wirthmueller L."/>
            <person name="Fabro G."/>
            <person name="Shirasu K."/>
            <person name="Jones J.D.G."/>
        </authorList>
    </citation>
    <scope>NUCLEOTIDE SEQUENCE</scope>
    <source>
        <strain evidence="1">Emoy2</strain>
    </source>
</reference>
<name>A0A090BH84_HYAAE</name>
<proteinExistence type="evidence at transcript level"/>